<dbReference type="InterPro" id="IPR014710">
    <property type="entry name" value="RmlC-like_jellyroll"/>
</dbReference>
<evidence type="ECO:0000259" key="1">
    <source>
        <dbReference type="PROSITE" id="PS50042"/>
    </source>
</evidence>
<dbReference type="InterPro" id="IPR000595">
    <property type="entry name" value="cNMP-bd_dom"/>
</dbReference>
<sequence>MDQFISRTEKIKDGSVILEEGSWAYYAYVLQSGKAKVWRNINNKQVLVGTLKEGDIFGEMSFFGMAKRTASVTADGDVVVGMITKDTFMEALSKLSPEARVKLDKMTQDFFYLSDVYSRLTNCLHEILTIKGRMIDPKLFEKEVEKMPDILRKVVGLMIERFISAMDGSIVLVSQLEEAARSIDSLSTKLIQKCK</sequence>
<comment type="caution">
    <text evidence="2">The sequence shown here is derived from an EMBL/GenBank/DDBJ whole genome shotgun (WGS) entry which is preliminary data.</text>
</comment>
<dbReference type="AlphaFoldDB" id="A0A0M2US70"/>
<dbReference type="Gene3D" id="2.60.120.10">
    <property type="entry name" value="Jelly Rolls"/>
    <property type="match status" value="1"/>
</dbReference>
<organism evidence="2 3">
    <name type="scientific">Candidatus Brocadia fulgida</name>
    <dbReference type="NCBI Taxonomy" id="380242"/>
    <lineage>
        <taxon>Bacteria</taxon>
        <taxon>Pseudomonadati</taxon>
        <taxon>Planctomycetota</taxon>
        <taxon>Candidatus Brocadiia</taxon>
        <taxon>Candidatus Brocadiales</taxon>
        <taxon>Candidatus Brocadiaceae</taxon>
        <taxon>Candidatus Brocadia</taxon>
    </lineage>
</organism>
<dbReference type="EMBL" id="LAQJ01000240">
    <property type="protein sequence ID" value="KKO18687.1"/>
    <property type="molecule type" value="Genomic_DNA"/>
</dbReference>
<dbReference type="Proteomes" id="UP000034954">
    <property type="component" value="Unassembled WGS sequence"/>
</dbReference>
<reference evidence="2 3" key="1">
    <citation type="journal article" date="2013" name="BMC Microbiol.">
        <title>Identification of the type II cytochrome c maturation pathway in anammox bacteria by comparative genomics.</title>
        <authorList>
            <person name="Ferousi C."/>
            <person name="Speth D.R."/>
            <person name="Reimann J."/>
            <person name="Op den Camp H.J."/>
            <person name="Allen J.W."/>
            <person name="Keltjens J.T."/>
            <person name="Jetten M.S."/>
        </authorList>
    </citation>
    <scope>NUCLEOTIDE SEQUENCE [LARGE SCALE GENOMIC DNA]</scope>
    <source>
        <strain evidence="2">RU1</strain>
    </source>
</reference>
<dbReference type="SMART" id="SM00100">
    <property type="entry name" value="cNMP"/>
    <property type="match status" value="1"/>
</dbReference>
<keyword evidence="3" id="KW-1185">Reference proteome</keyword>
<dbReference type="GO" id="GO:0003700">
    <property type="term" value="F:DNA-binding transcription factor activity"/>
    <property type="evidence" value="ECO:0007669"/>
    <property type="project" value="TreeGrafter"/>
</dbReference>
<dbReference type="InterPro" id="IPR050397">
    <property type="entry name" value="Env_Response_Regulators"/>
</dbReference>
<dbReference type="PANTHER" id="PTHR24567:SF74">
    <property type="entry name" value="HTH-TYPE TRANSCRIPTIONAL REGULATOR ARCR"/>
    <property type="match status" value="1"/>
</dbReference>
<keyword evidence="2" id="KW-0675">Receptor</keyword>
<evidence type="ECO:0000313" key="3">
    <source>
        <dbReference type="Proteomes" id="UP000034954"/>
    </source>
</evidence>
<accession>A0A0M2US70</accession>
<dbReference type="PROSITE" id="PS50042">
    <property type="entry name" value="CNMP_BINDING_3"/>
    <property type="match status" value="1"/>
</dbReference>
<proteinExistence type="predicted"/>
<name>A0A0M2US70_9BACT</name>
<dbReference type="CDD" id="cd00038">
    <property type="entry name" value="CAP_ED"/>
    <property type="match status" value="1"/>
</dbReference>
<protein>
    <submittedName>
        <fullName evidence="2">Cataboliteactivator (cAMP receptor protein, cAMP-regulatory protein)</fullName>
    </submittedName>
</protein>
<dbReference type="GO" id="GO:0005829">
    <property type="term" value="C:cytosol"/>
    <property type="evidence" value="ECO:0007669"/>
    <property type="project" value="TreeGrafter"/>
</dbReference>
<gene>
    <name evidence="2" type="primary">crp_2</name>
    <name evidence="2" type="ORF">BROFUL_02639</name>
</gene>
<feature type="domain" description="Cyclic nucleotide-binding" evidence="1">
    <location>
        <begin position="1"/>
        <end position="109"/>
    </location>
</feature>
<dbReference type="PANTHER" id="PTHR24567">
    <property type="entry name" value="CRP FAMILY TRANSCRIPTIONAL REGULATORY PROTEIN"/>
    <property type="match status" value="1"/>
</dbReference>
<evidence type="ECO:0000313" key="2">
    <source>
        <dbReference type="EMBL" id="KKO18687.1"/>
    </source>
</evidence>
<dbReference type="InterPro" id="IPR018490">
    <property type="entry name" value="cNMP-bd_dom_sf"/>
</dbReference>
<dbReference type="Pfam" id="PF00027">
    <property type="entry name" value="cNMP_binding"/>
    <property type="match status" value="1"/>
</dbReference>
<dbReference type="SUPFAM" id="SSF51206">
    <property type="entry name" value="cAMP-binding domain-like"/>
    <property type="match status" value="1"/>
</dbReference>